<dbReference type="InterPro" id="IPR003141">
    <property type="entry name" value="Pol/His_phosphatase_N"/>
</dbReference>
<organism evidence="2 3">
    <name type="scientific">Nocardioides marmotae</name>
    <dbReference type="NCBI Taxonomy" id="2663857"/>
    <lineage>
        <taxon>Bacteria</taxon>
        <taxon>Bacillati</taxon>
        <taxon>Actinomycetota</taxon>
        <taxon>Actinomycetes</taxon>
        <taxon>Propionibacteriales</taxon>
        <taxon>Nocardioidaceae</taxon>
        <taxon>Nocardioides</taxon>
    </lineage>
</organism>
<dbReference type="PANTHER" id="PTHR42924">
    <property type="entry name" value="EXONUCLEASE"/>
    <property type="match status" value="1"/>
</dbReference>
<dbReference type="SMART" id="SM00481">
    <property type="entry name" value="POLIIIAc"/>
    <property type="match status" value="1"/>
</dbReference>
<dbReference type="GO" id="GO:0004534">
    <property type="term" value="F:5'-3' RNA exonuclease activity"/>
    <property type="evidence" value="ECO:0007669"/>
    <property type="project" value="TreeGrafter"/>
</dbReference>
<protein>
    <submittedName>
        <fullName evidence="2">PHP domain-containing protein</fullName>
    </submittedName>
</protein>
<sequence>MRIDLHTHSRASDGTQSPGDLVRAAAAAGLDVVAITDHDTADGWAEAERAAREVGIELVRGMEISTRHQGRGVHLLGYLPDPTYPPLVEQLSRVLEGREARVPDMLARLRGMGIEVTDADVARAAAGTAATGRPHVADALVAVGAVRDRTEAFDRYLGAGRAAYVDRYAAPLAETIRLVTEAGGVTVVAHPWGRSQREWPGEPELAELQAAGLSGIEVDHEDHTPSSRDKLRAIARNLDLVVTGSSDHHGTGKIDHELGCNTTAPDQYARLLDAAARAAEVARAAGRTPPDVVRP</sequence>
<dbReference type="Pfam" id="PF02811">
    <property type="entry name" value="PHP"/>
    <property type="match status" value="1"/>
</dbReference>
<reference evidence="2 3" key="1">
    <citation type="submission" date="2019-10" db="EMBL/GenBank/DDBJ databases">
        <title>Nocardioides novel species isolated from the excrement of Marmot.</title>
        <authorList>
            <person name="Zhang G."/>
        </authorList>
    </citation>
    <scope>NUCLEOTIDE SEQUENCE [LARGE SCALE GENOMIC DNA]</scope>
    <source>
        <strain evidence="3">zg-579</strain>
    </source>
</reference>
<dbReference type="GO" id="GO:0035312">
    <property type="term" value="F:5'-3' DNA exonuclease activity"/>
    <property type="evidence" value="ECO:0007669"/>
    <property type="project" value="TreeGrafter"/>
</dbReference>
<dbReference type="Proteomes" id="UP000433406">
    <property type="component" value="Unassembled WGS sequence"/>
</dbReference>
<dbReference type="SUPFAM" id="SSF89550">
    <property type="entry name" value="PHP domain-like"/>
    <property type="match status" value="1"/>
</dbReference>
<dbReference type="InterPro" id="IPR004013">
    <property type="entry name" value="PHP_dom"/>
</dbReference>
<dbReference type="Gene3D" id="1.10.150.650">
    <property type="match status" value="1"/>
</dbReference>
<dbReference type="CDD" id="cd07438">
    <property type="entry name" value="PHP_HisPPase_AMP"/>
    <property type="match status" value="1"/>
</dbReference>
<evidence type="ECO:0000313" key="2">
    <source>
        <dbReference type="EMBL" id="MTB95125.1"/>
    </source>
</evidence>
<comment type="caution">
    <text evidence="2">The sequence shown here is derived from an EMBL/GenBank/DDBJ whole genome shotgun (WGS) entry which is preliminary data.</text>
</comment>
<evidence type="ECO:0000259" key="1">
    <source>
        <dbReference type="SMART" id="SM00481"/>
    </source>
</evidence>
<dbReference type="InterPro" id="IPR016195">
    <property type="entry name" value="Pol/histidinol_Pase-like"/>
</dbReference>
<gene>
    <name evidence="2" type="ORF">GGQ22_08495</name>
</gene>
<dbReference type="Gene3D" id="3.20.20.140">
    <property type="entry name" value="Metal-dependent hydrolases"/>
    <property type="match status" value="1"/>
</dbReference>
<accession>A0A6I3JAP3</accession>
<evidence type="ECO:0000313" key="3">
    <source>
        <dbReference type="Proteomes" id="UP000433406"/>
    </source>
</evidence>
<name>A0A6I3JAP3_9ACTN</name>
<dbReference type="EMBL" id="WLCI01000008">
    <property type="protein sequence ID" value="MTB95125.1"/>
    <property type="molecule type" value="Genomic_DNA"/>
</dbReference>
<dbReference type="RefSeq" id="WP_171896915.1">
    <property type="nucleotide sequence ID" value="NZ_CP053660.1"/>
</dbReference>
<feature type="domain" description="Polymerase/histidinol phosphatase N-terminal" evidence="1">
    <location>
        <begin position="3"/>
        <end position="68"/>
    </location>
</feature>
<dbReference type="PANTHER" id="PTHR42924:SF3">
    <property type="entry name" value="POLYMERASE_HISTIDINOL PHOSPHATASE N-TERMINAL DOMAIN-CONTAINING PROTEIN"/>
    <property type="match status" value="1"/>
</dbReference>
<proteinExistence type="predicted"/>
<dbReference type="AlphaFoldDB" id="A0A6I3JAP3"/>
<keyword evidence="3" id="KW-1185">Reference proteome</keyword>
<dbReference type="InterPro" id="IPR052018">
    <property type="entry name" value="PHP_domain"/>
</dbReference>